<dbReference type="EMBL" id="VDMO01000005">
    <property type="protein sequence ID" value="TNM71916.1"/>
    <property type="molecule type" value="Genomic_DNA"/>
</dbReference>
<proteinExistence type="predicted"/>
<protein>
    <recommendedName>
        <fullName evidence="5">DUF2190 family protein</fullName>
    </recommendedName>
</protein>
<dbReference type="AlphaFoldDB" id="A0A5C4YA35"/>
<evidence type="ECO:0000313" key="3">
    <source>
        <dbReference type="Proteomes" id="UP000313988"/>
    </source>
</evidence>
<dbReference type="Proteomes" id="UP000313988">
    <property type="component" value="Unassembled WGS sequence"/>
</dbReference>
<evidence type="ECO:0000313" key="2">
    <source>
        <dbReference type="EMBL" id="TNM71916.1"/>
    </source>
</evidence>
<keyword evidence="4" id="KW-1185">Reference proteome</keyword>
<sequence length="132" mass="13494">MSTIKPTGSHAGPSARDLTPYQWRAAKLTGSASSNDSAEVENDQEIDVAGAGDTVIGIIFYPGDRKGARTTLHTQGRLKIKGGEALKAGDKLKAGADGVGMKAAAGEKAFGIVLEAGPVGAIVPFEFDHSTA</sequence>
<organism evidence="2 3">
    <name type="scientific">Deinococcus radiopugnans ATCC 19172</name>
    <dbReference type="NCBI Taxonomy" id="585398"/>
    <lineage>
        <taxon>Bacteria</taxon>
        <taxon>Thermotogati</taxon>
        <taxon>Deinococcota</taxon>
        <taxon>Deinococci</taxon>
        <taxon>Deinococcales</taxon>
        <taxon>Deinococcaceae</taxon>
        <taxon>Deinococcus</taxon>
    </lineage>
</organism>
<evidence type="ECO:0008006" key="5">
    <source>
        <dbReference type="Google" id="ProtNLM"/>
    </source>
</evidence>
<dbReference type="OrthoDB" id="71348at2"/>
<evidence type="ECO:0000313" key="1">
    <source>
        <dbReference type="EMBL" id="MBB6016795.1"/>
    </source>
</evidence>
<comment type="caution">
    <text evidence="2">The sequence shown here is derived from an EMBL/GenBank/DDBJ whole genome shotgun (WGS) entry which is preliminary data.</text>
</comment>
<dbReference type="RefSeq" id="WP_139401585.1">
    <property type="nucleotide sequence ID" value="NZ_JACHEW010000009.1"/>
</dbReference>
<dbReference type="Proteomes" id="UP000629870">
    <property type="component" value="Unassembled WGS sequence"/>
</dbReference>
<dbReference type="EMBL" id="JACHEW010000009">
    <property type="protein sequence ID" value="MBB6016795.1"/>
    <property type="molecule type" value="Genomic_DNA"/>
</dbReference>
<evidence type="ECO:0000313" key="4">
    <source>
        <dbReference type="Proteomes" id="UP000629870"/>
    </source>
</evidence>
<reference evidence="2 3" key="1">
    <citation type="submission" date="2019-06" db="EMBL/GenBank/DDBJ databases">
        <title>Genome sequence of Deinococcus radiopugnans ATCC 19172.</title>
        <authorList>
            <person name="Maclea K.S."/>
            <person name="Maynard C.R."/>
        </authorList>
    </citation>
    <scope>NUCLEOTIDE SEQUENCE [LARGE SCALE GENOMIC DNA]</scope>
    <source>
        <strain evidence="2 3">ATCC 19172</strain>
    </source>
</reference>
<reference evidence="1 4" key="2">
    <citation type="submission" date="2020-08" db="EMBL/GenBank/DDBJ databases">
        <title>Genomic Encyclopedia of Type Strains, Phase IV (KMG-IV): sequencing the most valuable type-strain genomes for metagenomic binning, comparative biology and taxonomic classification.</title>
        <authorList>
            <person name="Goeker M."/>
        </authorList>
    </citation>
    <scope>NUCLEOTIDE SEQUENCE [LARGE SCALE GENOMIC DNA]</scope>
    <source>
        <strain evidence="1 4">DSM 12027</strain>
    </source>
</reference>
<name>A0A5C4YA35_9DEIO</name>
<gene>
    <name evidence="2" type="ORF">FHR04_05985</name>
    <name evidence="1" type="ORF">HNQ04_002050</name>
</gene>
<accession>A0A5C4YA35</accession>